<feature type="transmembrane region" description="Helical" evidence="8">
    <location>
        <begin position="264"/>
        <end position="284"/>
    </location>
</feature>
<comment type="similarity">
    <text evidence="2">Belongs to the arsenical resistance-3 (ACR3) (TC 2.A.59) family.</text>
</comment>
<protein>
    <submittedName>
        <fullName evidence="9">Arsenic resistance protein</fullName>
    </submittedName>
</protein>
<evidence type="ECO:0000313" key="10">
    <source>
        <dbReference type="Proteomes" id="UP001500929"/>
    </source>
</evidence>
<organism evidence="9 10">
    <name type="scientific">Herbiconiux moechotypicola</name>
    <dbReference type="NCBI Taxonomy" id="637393"/>
    <lineage>
        <taxon>Bacteria</taxon>
        <taxon>Bacillati</taxon>
        <taxon>Actinomycetota</taxon>
        <taxon>Actinomycetes</taxon>
        <taxon>Micrococcales</taxon>
        <taxon>Microbacteriaceae</taxon>
        <taxon>Herbiconiux</taxon>
    </lineage>
</organism>
<evidence type="ECO:0000256" key="1">
    <source>
        <dbReference type="ARBA" id="ARBA00004651"/>
    </source>
</evidence>
<evidence type="ECO:0000256" key="5">
    <source>
        <dbReference type="ARBA" id="ARBA00022692"/>
    </source>
</evidence>
<feature type="transmembrane region" description="Helical" evidence="8">
    <location>
        <begin position="234"/>
        <end position="252"/>
    </location>
</feature>
<evidence type="ECO:0000313" key="9">
    <source>
        <dbReference type="EMBL" id="GAA2250481.1"/>
    </source>
</evidence>
<dbReference type="Pfam" id="PF01758">
    <property type="entry name" value="SBF"/>
    <property type="match status" value="1"/>
</dbReference>
<comment type="caution">
    <text evidence="9">The sequence shown here is derived from an EMBL/GenBank/DDBJ whole genome shotgun (WGS) entry which is preliminary data.</text>
</comment>
<dbReference type="Proteomes" id="UP001500929">
    <property type="component" value="Unassembled WGS sequence"/>
</dbReference>
<dbReference type="InterPro" id="IPR038770">
    <property type="entry name" value="Na+/solute_symporter_sf"/>
</dbReference>
<feature type="transmembrane region" description="Helical" evidence="8">
    <location>
        <begin position="168"/>
        <end position="187"/>
    </location>
</feature>
<evidence type="ECO:0000256" key="3">
    <source>
        <dbReference type="ARBA" id="ARBA00022448"/>
    </source>
</evidence>
<evidence type="ECO:0000256" key="7">
    <source>
        <dbReference type="ARBA" id="ARBA00023136"/>
    </source>
</evidence>
<dbReference type="InterPro" id="IPR004706">
    <property type="entry name" value="Arsenical-R_Acr3"/>
</dbReference>
<dbReference type="RefSeq" id="WP_259481729.1">
    <property type="nucleotide sequence ID" value="NZ_BAAAQY010000020.1"/>
</dbReference>
<comment type="subcellular location">
    <subcellularLocation>
        <location evidence="1">Cell membrane</location>
        <topology evidence="1">Multi-pass membrane protein</topology>
    </subcellularLocation>
</comment>
<accession>A0ABP5R702</accession>
<dbReference type="PANTHER" id="PTHR43057:SF1">
    <property type="entry name" value="ARSENICAL-RESISTANCE PROTEIN 3"/>
    <property type="match status" value="1"/>
</dbReference>
<keyword evidence="3" id="KW-0813">Transport</keyword>
<keyword evidence="6 8" id="KW-1133">Transmembrane helix</keyword>
<name>A0ABP5R702_9MICO</name>
<dbReference type="Gene3D" id="1.20.1530.20">
    <property type="match status" value="1"/>
</dbReference>
<keyword evidence="10" id="KW-1185">Reference proteome</keyword>
<feature type="transmembrane region" description="Helical" evidence="8">
    <location>
        <begin position="12"/>
        <end position="34"/>
    </location>
</feature>
<dbReference type="PANTHER" id="PTHR43057">
    <property type="entry name" value="ARSENITE EFFLUX TRANSPORTER"/>
    <property type="match status" value="1"/>
</dbReference>
<evidence type="ECO:0000256" key="4">
    <source>
        <dbReference type="ARBA" id="ARBA00022475"/>
    </source>
</evidence>
<gene>
    <name evidence="9" type="ORF">GCM10009851_40010</name>
</gene>
<evidence type="ECO:0000256" key="6">
    <source>
        <dbReference type="ARBA" id="ARBA00022989"/>
    </source>
</evidence>
<feature type="transmembrane region" description="Helical" evidence="8">
    <location>
        <begin position="40"/>
        <end position="59"/>
    </location>
</feature>
<evidence type="ECO:0000256" key="8">
    <source>
        <dbReference type="SAM" id="Phobius"/>
    </source>
</evidence>
<proteinExistence type="inferred from homology"/>
<dbReference type="InterPro" id="IPR002657">
    <property type="entry name" value="BilAc:Na_symport/Acr3"/>
</dbReference>
<feature type="transmembrane region" description="Helical" evidence="8">
    <location>
        <begin position="290"/>
        <end position="313"/>
    </location>
</feature>
<dbReference type="EMBL" id="BAAAQY010000020">
    <property type="protein sequence ID" value="GAA2250481.1"/>
    <property type="molecule type" value="Genomic_DNA"/>
</dbReference>
<keyword evidence="7 8" id="KW-0472">Membrane</keyword>
<feature type="transmembrane region" description="Helical" evidence="8">
    <location>
        <begin position="99"/>
        <end position="122"/>
    </location>
</feature>
<evidence type="ECO:0000256" key="2">
    <source>
        <dbReference type="ARBA" id="ARBA00010110"/>
    </source>
</evidence>
<feature type="transmembrane region" description="Helical" evidence="8">
    <location>
        <begin position="71"/>
        <end position="93"/>
    </location>
</feature>
<keyword evidence="4" id="KW-1003">Cell membrane</keyword>
<sequence>MARIAAPWNRHQVALYLAAIALGSALGLLLPQLAPLLRGLTTPLLVLLLFATFLGVPLAELGRALRGGRFLLTLLVLDFVALPLVVFGLSRFVAHDQALLAGVLLVLLTPCVDYVVVFTGIAGGDRARLLSTTPVLMLLQLVLLPAYLWLMGGPGLASRIDPLPFIEAFLLLIVLPLAAAAAVQLLARRMRGARTVEQAAEDAMVPLMMLTLAIVVGSQIAAVGAAAVSLAGLVPLYLGFAAIATACGLAATRLARLPVPEGRALTLSGVTRNSLVVLPLALALPSEFALAPLAVVTQTLVELVVLVVLVRLLPRLPGLRSSGPAPGLTPTAGA</sequence>
<reference evidence="10" key="1">
    <citation type="journal article" date="2019" name="Int. J. Syst. Evol. Microbiol.">
        <title>The Global Catalogue of Microorganisms (GCM) 10K type strain sequencing project: providing services to taxonomists for standard genome sequencing and annotation.</title>
        <authorList>
            <consortium name="The Broad Institute Genomics Platform"/>
            <consortium name="The Broad Institute Genome Sequencing Center for Infectious Disease"/>
            <person name="Wu L."/>
            <person name="Ma J."/>
        </authorList>
    </citation>
    <scope>NUCLEOTIDE SEQUENCE [LARGE SCALE GENOMIC DNA]</scope>
    <source>
        <strain evidence="10">JCM 16117</strain>
    </source>
</reference>
<feature type="transmembrane region" description="Helical" evidence="8">
    <location>
        <begin position="129"/>
        <end position="148"/>
    </location>
</feature>
<keyword evidence="5 8" id="KW-0812">Transmembrane</keyword>
<feature type="transmembrane region" description="Helical" evidence="8">
    <location>
        <begin position="207"/>
        <end position="228"/>
    </location>
</feature>